<feature type="compositionally biased region" description="Basic and acidic residues" evidence="1">
    <location>
        <begin position="116"/>
        <end position="132"/>
    </location>
</feature>
<evidence type="ECO:0008006" key="4">
    <source>
        <dbReference type="Google" id="ProtNLM"/>
    </source>
</evidence>
<evidence type="ECO:0000313" key="2">
    <source>
        <dbReference type="EMBL" id="GES20750.1"/>
    </source>
</evidence>
<dbReference type="EMBL" id="BLAF01000018">
    <property type="protein sequence ID" value="GES20750.1"/>
    <property type="molecule type" value="Genomic_DNA"/>
</dbReference>
<dbReference type="OrthoDB" id="7060081at2"/>
<accession>A0A5M3XIH2</accession>
<dbReference type="Proteomes" id="UP000377595">
    <property type="component" value="Unassembled WGS sequence"/>
</dbReference>
<comment type="caution">
    <text evidence="2">The sequence shown here is derived from an EMBL/GenBank/DDBJ whole genome shotgun (WGS) entry which is preliminary data.</text>
</comment>
<sequence length="132" mass="14872">MSEQTYSPAVGGVILYENARVRVWEMTLQPGGQCEFHQHHNDHIILYPQDGTLQGQEAGDADWGIITEPVPGFVLFRTVGTTAPLPPHRLRNIGDSPVVHYIIELLEKSPSIESQPYEHNDRGRFELPSRTD</sequence>
<reference evidence="2 3" key="1">
    <citation type="submission" date="2019-10" db="EMBL/GenBank/DDBJ databases">
        <title>Whole genome shotgun sequence of Acrocarpospora pleiomorpha NBRC 16267.</title>
        <authorList>
            <person name="Ichikawa N."/>
            <person name="Kimura A."/>
            <person name="Kitahashi Y."/>
            <person name="Komaki H."/>
            <person name="Oguchi A."/>
        </authorList>
    </citation>
    <scope>NUCLEOTIDE SEQUENCE [LARGE SCALE GENOMIC DNA]</scope>
    <source>
        <strain evidence="2 3">NBRC 16267</strain>
    </source>
</reference>
<dbReference type="SUPFAM" id="SSF51182">
    <property type="entry name" value="RmlC-like cupins"/>
    <property type="match status" value="1"/>
</dbReference>
<dbReference type="Gene3D" id="2.60.120.10">
    <property type="entry name" value="Jelly Rolls"/>
    <property type="match status" value="1"/>
</dbReference>
<dbReference type="AlphaFoldDB" id="A0A5M3XIH2"/>
<gene>
    <name evidence="2" type="ORF">Aple_036460</name>
</gene>
<protein>
    <recommendedName>
        <fullName evidence="4">Cupin</fullName>
    </recommendedName>
</protein>
<name>A0A5M3XIH2_9ACTN</name>
<evidence type="ECO:0000256" key="1">
    <source>
        <dbReference type="SAM" id="MobiDB-lite"/>
    </source>
</evidence>
<dbReference type="InterPro" id="IPR011051">
    <property type="entry name" value="RmlC_Cupin_sf"/>
</dbReference>
<keyword evidence="3" id="KW-1185">Reference proteome</keyword>
<dbReference type="InterPro" id="IPR014710">
    <property type="entry name" value="RmlC-like_jellyroll"/>
</dbReference>
<evidence type="ECO:0000313" key="3">
    <source>
        <dbReference type="Proteomes" id="UP000377595"/>
    </source>
</evidence>
<dbReference type="RefSeq" id="WP_155345775.1">
    <property type="nucleotide sequence ID" value="NZ_BAAAHM010000002.1"/>
</dbReference>
<organism evidence="2 3">
    <name type="scientific">Acrocarpospora pleiomorpha</name>
    <dbReference type="NCBI Taxonomy" id="90975"/>
    <lineage>
        <taxon>Bacteria</taxon>
        <taxon>Bacillati</taxon>
        <taxon>Actinomycetota</taxon>
        <taxon>Actinomycetes</taxon>
        <taxon>Streptosporangiales</taxon>
        <taxon>Streptosporangiaceae</taxon>
        <taxon>Acrocarpospora</taxon>
    </lineage>
</organism>
<feature type="region of interest" description="Disordered" evidence="1">
    <location>
        <begin position="113"/>
        <end position="132"/>
    </location>
</feature>
<proteinExistence type="predicted"/>